<dbReference type="PANTHER" id="PTHR37418:SF2">
    <property type="entry name" value="3-KETO-5-AMINOHEXANOATE CLEAVAGE ENZYME"/>
    <property type="match status" value="1"/>
</dbReference>
<sequence>MSTKTLITCAVTGNLVKPEQTPHLPVTPTQIADECLAAAEAGAGQVHIHVRDPKTGRPSMDVELYREVVDRIRRSNRELIINLTTGPGGRFIPSEDDPKVAAPGSTLLPPEKRVEHIALIRPDVCSLDLNTMNSGPDVVINTPKNVRRMAKVMREAGVKPELEIFDSGDIHMALDLIADGTLDGPGMWTFVLGVKYGFMPTPQTVLYARDMLPRGAFWSAFGIGRMEFPIVAQAWLLGGHVRVGMEDNIYLDKGVLAESNAQLVAKARDIVRSLGGEIATAREARTMLGLGEARS</sequence>
<keyword evidence="2" id="KW-0808">Transferase</keyword>
<evidence type="ECO:0000256" key="4">
    <source>
        <dbReference type="ARBA" id="ARBA00022833"/>
    </source>
</evidence>
<dbReference type="RefSeq" id="WP_340357512.1">
    <property type="nucleotide sequence ID" value="NZ_JBBKZU010000005.1"/>
</dbReference>
<comment type="cofactor">
    <cofactor evidence="1">
        <name>Zn(2+)</name>
        <dbReference type="ChEBI" id="CHEBI:29105"/>
    </cofactor>
</comment>
<dbReference type="InterPro" id="IPR013785">
    <property type="entry name" value="Aldolase_TIM"/>
</dbReference>
<dbReference type="Pfam" id="PF05853">
    <property type="entry name" value="BKACE"/>
    <property type="match status" value="1"/>
</dbReference>
<dbReference type="Proteomes" id="UP001365846">
    <property type="component" value="Unassembled WGS sequence"/>
</dbReference>
<evidence type="ECO:0000313" key="6">
    <source>
        <dbReference type="Proteomes" id="UP001365846"/>
    </source>
</evidence>
<evidence type="ECO:0000256" key="2">
    <source>
        <dbReference type="ARBA" id="ARBA00022679"/>
    </source>
</evidence>
<evidence type="ECO:0000256" key="1">
    <source>
        <dbReference type="ARBA" id="ARBA00001947"/>
    </source>
</evidence>
<comment type="caution">
    <text evidence="5">The sequence shown here is derived from an EMBL/GenBank/DDBJ whole genome shotgun (WGS) entry which is preliminary data.</text>
</comment>
<reference evidence="5 6" key="1">
    <citation type="submission" date="2024-03" db="EMBL/GenBank/DDBJ databases">
        <title>Novel species of the genus Variovorax.</title>
        <authorList>
            <person name="Liu Q."/>
            <person name="Xin Y.-H."/>
        </authorList>
    </citation>
    <scope>NUCLEOTIDE SEQUENCE [LARGE SCALE GENOMIC DNA]</scope>
    <source>
        <strain evidence="5 6">KACC 18899</strain>
    </source>
</reference>
<proteinExistence type="predicted"/>
<dbReference type="PANTHER" id="PTHR37418">
    <property type="entry name" value="3-KETO-5-AMINOHEXANOATE CLEAVAGE ENZYME-RELATED"/>
    <property type="match status" value="1"/>
</dbReference>
<keyword evidence="6" id="KW-1185">Reference proteome</keyword>
<accession>A0ABU8VFA4</accession>
<keyword evidence="3" id="KW-0479">Metal-binding</keyword>
<keyword evidence="4" id="KW-0862">Zinc</keyword>
<dbReference type="EMBL" id="JBBKZU010000005">
    <property type="protein sequence ID" value="MEJ8812260.1"/>
    <property type="molecule type" value="Genomic_DNA"/>
</dbReference>
<organism evidence="5 6">
    <name type="scientific">Variovorax ureilyticus</name>
    <dbReference type="NCBI Taxonomy" id="1836198"/>
    <lineage>
        <taxon>Bacteria</taxon>
        <taxon>Pseudomonadati</taxon>
        <taxon>Pseudomonadota</taxon>
        <taxon>Betaproteobacteria</taxon>
        <taxon>Burkholderiales</taxon>
        <taxon>Comamonadaceae</taxon>
        <taxon>Variovorax</taxon>
    </lineage>
</organism>
<gene>
    <name evidence="5" type="ORF">WKW77_14345</name>
</gene>
<protein>
    <submittedName>
        <fullName evidence="5">3-keto-5-aminohexanoate cleavage protein</fullName>
    </submittedName>
</protein>
<dbReference type="InterPro" id="IPR008567">
    <property type="entry name" value="BKACE"/>
</dbReference>
<evidence type="ECO:0000313" key="5">
    <source>
        <dbReference type="EMBL" id="MEJ8812260.1"/>
    </source>
</evidence>
<dbReference type="Gene3D" id="3.20.20.70">
    <property type="entry name" value="Aldolase class I"/>
    <property type="match status" value="1"/>
</dbReference>
<evidence type="ECO:0000256" key="3">
    <source>
        <dbReference type="ARBA" id="ARBA00022723"/>
    </source>
</evidence>
<name>A0ABU8VFA4_9BURK</name>